<dbReference type="EMBL" id="BQNB010021286">
    <property type="protein sequence ID" value="GJU04815.1"/>
    <property type="molecule type" value="Genomic_DNA"/>
</dbReference>
<dbReference type="SUPFAM" id="SSF53098">
    <property type="entry name" value="Ribonuclease H-like"/>
    <property type="match status" value="1"/>
</dbReference>
<organism evidence="3 4">
    <name type="scientific">Tanacetum coccineum</name>
    <dbReference type="NCBI Taxonomy" id="301880"/>
    <lineage>
        <taxon>Eukaryota</taxon>
        <taxon>Viridiplantae</taxon>
        <taxon>Streptophyta</taxon>
        <taxon>Embryophyta</taxon>
        <taxon>Tracheophyta</taxon>
        <taxon>Spermatophyta</taxon>
        <taxon>Magnoliopsida</taxon>
        <taxon>eudicotyledons</taxon>
        <taxon>Gunneridae</taxon>
        <taxon>Pentapetalae</taxon>
        <taxon>asterids</taxon>
        <taxon>campanulids</taxon>
        <taxon>Asterales</taxon>
        <taxon>Asteraceae</taxon>
        <taxon>Asteroideae</taxon>
        <taxon>Anthemideae</taxon>
        <taxon>Anthemidinae</taxon>
        <taxon>Tanacetum</taxon>
    </lineage>
</organism>
<protein>
    <submittedName>
        <fullName evidence="3">Retrovirus-related pol polyprotein from transposon TNT 1-94</fullName>
    </submittedName>
</protein>
<dbReference type="PANTHER" id="PTHR42648:SF32">
    <property type="entry name" value="RIBONUCLEASE H-LIKE DOMAIN, GAG-PRE-INTEGRASE DOMAIN PROTEIN-RELATED"/>
    <property type="match status" value="1"/>
</dbReference>
<dbReference type="InterPro" id="IPR057670">
    <property type="entry name" value="SH3_retrovirus"/>
</dbReference>
<reference evidence="3" key="1">
    <citation type="journal article" date="2022" name="Int. J. Mol. Sci.">
        <title>Draft Genome of Tanacetum Coccineum: Genomic Comparison of Closely Related Tanacetum-Family Plants.</title>
        <authorList>
            <person name="Yamashiro T."/>
            <person name="Shiraishi A."/>
            <person name="Nakayama K."/>
            <person name="Satake H."/>
        </authorList>
    </citation>
    <scope>NUCLEOTIDE SEQUENCE</scope>
</reference>
<name>A0ABQ5IX55_9ASTR</name>
<proteinExistence type="predicted"/>
<dbReference type="InterPro" id="IPR039537">
    <property type="entry name" value="Retrotran_Ty1/copia-like"/>
</dbReference>
<dbReference type="Pfam" id="PF25597">
    <property type="entry name" value="SH3_retrovirus"/>
    <property type="match status" value="1"/>
</dbReference>
<reference evidence="3" key="2">
    <citation type="submission" date="2022-01" db="EMBL/GenBank/DDBJ databases">
        <authorList>
            <person name="Yamashiro T."/>
            <person name="Shiraishi A."/>
            <person name="Satake H."/>
            <person name="Nakayama K."/>
        </authorList>
    </citation>
    <scope>NUCLEOTIDE SEQUENCE</scope>
</reference>
<feature type="compositionally biased region" description="Basic and acidic residues" evidence="1">
    <location>
        <begin position="181"/>
        <end position="194"/>
    </location>
</feature>
<gene>
    <name evidence="3" type="ORF">Tco_1121245</name>
</gene>
<evidence type="ECO:0000313" key="4">
    <source>
        <dbReference type="Proteomes" id="UP001151760"/>
    </source>
</evidence>
<accession>A0ABQ5IX55</accession>
<dbReference type="InterPro" id="IPR036397">
    <property type="entry name" value="RNaseH_sf"/>
</dbReference>
<feature type="domain" description="Retroviral polymerase SH3-like" evidence="2">
    <location>
        <begin position="74"/>
        <end position="121"/>
    </location>
</feature>
<dbReference type="InterPro" id="IPR012337">
    <property type="entry name" value="RNaseH-like_sf"/>
</dbReference>
<dbReference type="PANTHER" id="PTHR42648">
    <property type="entry name" value="TRANSPOSASE, PUTATIVE-RELATED"/>
    <property type="match status" value="1"/>
</dbReference>
<keyword evidence="4" id="KW-1185">Reference proteome</keyword>
<evidence type="ECO:0000256" key="1">
    <source>
        <dbReference type="SAM" id="MobiDB-lite"/>
    </source>
</evidence>
<evidence type="ECO:0000259" key="2">
    <source>
        <dbReference type="Pfam" id="PF25597"/>
    </source>
</evidence>
<sequence length="246" mass="28031">MNQLCEMKGINREFSDARTPQQNGIAERKNRTLIEAARTMLADSLLPTTFWAEAINTACYRPFGHPVTILNTLDHLGKFEGKTDEGFLVGYSVNSKAFRVFNTRTKKVEENLHIKFLENKPNVTGSGLEWLFDIDSLTKSMNYEPVFIGNQTNDDAGPKSSDDEFVDDARKKNDAQYPAQDGDKNGHEKDVRDQEEALRKQLDQETKRLVGYGEATITNSLILIFRGAYDDEMWVQRLTSTIWKPQ</sequence>
<feature type="region of interest" description="Disordered" evidence="1">
    <location>
        <begin position="174"/>
        <end position="194"/>
    </location>
</feature>
<comment type="caution">
    <text evidence="3">The sequence shown here is derived from an EMBL/GenBank/DDBJ whole genome shotgun (WGS) entry which is preliminary data.</text>
</comment>
<dbReference type="Proteomes" id="UP001151760">
    <property type="component" value="Unassembled WGS sequence"/>
</dbReference>
<evidence type="ECO:0000313" key="3">
    <source>
        <dbReference type="EMBL" id="GJU04815.1"/>
    </source>
</evidence>
<dbReference type="Gene3D" id="3.30.420.10">
    <property type="entry name" value="Ribonuclease H-like superfamily/Ribonuclease H"/>
    <property type="match status" value="1"/>
</dbReference>